<evidence type="ECO:0000256" key="5">
    <source>
        <dbReference type="SAM" id="MobiDB-lite"/>
    </source>
</evidence>
<dbReference type="InterPro" id="IPR035979">
    <property type="entry name" value="RBD_domain_sf"/>
</dbReference>
<keyword evidence="1" id="KW-0507">mRNA processing</keyword>
<dbReference type="Proteomes" id="UP001341840">
    <property type="component" value="Unassembled WGS sequence"/>
</dbReference>
<sequence>MVRERADREGLSRAERNERGIHGEVSGFACKSNKGVRVGWDAFGVTEEQSKGRAIKRLNNFKEGVCTIFVDNLPNKVFKGDLFHEFGKDNQVKDVFISRKYRRNKKCLFTFIRFGDIECARWVVARMNERYWRGRKLLIMLSKFRRHGQSNERNRWRNMGRYSDKKTNEPDNGERGGRYRKVWREVRRRSNGGGNEENIDASNSAKEKENKMKKEVEGRICESRQELLNRSLMGVSRNPIDFKDVQCQLQEKWKGPGAISSAELLEIFKEVRPHWEFFSSHSRRIWLDVMGLLVQVWCEGTFNNIAKLWGKLIFMDDRTEECMSYSVA</sequence>
<keyword evidence="2" id="KW-0747">Spliceosome</keyword>
<dbReference type="PROSITE" id="PS50102">
    <property type="entry name" value="RRM"/>
    <property type="match status" value="1"/>
</dbReference>
<accession>A0ABU6ZM19</accession>
<proteinExistence type="predicted"/>
<reference evidence="7 8" key="1">
    <citation type="journal article" date="2023" name="Plants (Basel)">
        <title>Bridging the Gap: Combining Genomics and Transcriptomics Approaches to Understand Stylosanthes scabra, an Orphan Legume from the Brazilian Caatinga.</title>
        <authorList>
            <person name="Ferreira-Neto J.R.C."/>
            <person name="da Silva M.D."/>
            <person name="Binneck E."/>
            <person name="de Melo N.F."/>
            <person name="da Silva R.H."/>
            <person name="de Melo A.L.T.M."/>
            <person name="Pandolfi V."/>
            <person name="Bustamante F.O."/>
            <person name="Brasileiro-Vidal A.C."/>
            <person name="Benko-Iseppon A.M."/>
        </authorList>
    </citation>
    <scope>NUCLEOTIDE SEQUENCE [LARGE SCALE GENOMIC DNA]</scope>
    <source>
        <tissue evidence="7">Leaves</tissue>
    </source>
</reference>
<evidence type="ECO:0000256" key="3">
    <source>
        <dbReference type="ARBA" id="ARBA00023187"/>
    </source>
</evidence>
<keyword evidence="4" id="KW-0694">RNA-binding</keyword>
<organism evidence="7 8">
    <name type="scientific">Stylosanthes scabra</name>
    <dbReference type="NCBI Taxonomy" id="79078"/>
    <lineage>
        <taxon>Eukaryota</taxon>
        <taxon>Viridiplantae</taxon>
        <taxon>Streptophyta</taxon>
        <taxon>Embryophyta</taxon>
        <taxon>Tracheophyta</taxon>
        <taxon>Spermatophyta</taxon>
        <taxon>Magnoliopsida</taxon>
        <taxon>eudicotyledons</taxon>
        <taxon>Gunneridae</taxon>
        <taxon>Pentapetalae</taxon>
        <taxon>rosids</taxon>
        <taxon>fabids</taxon>
        <taxon>Fabales</taxon>
        <taxon>Fabaceae</taxon>
        <taxon>Papilionoideae</taxon>
        <taxon>50 kb inversion clade</taxon>
        <taxon>dalbergioids sensu lato</taxon>
        <taxon>Dalbergieae</taxon>
        <taxon>Pterocarpus clade</taxon>
        <taxon>Stylosanthes</taxon>
    </lineage>
</organism>
<evidence type="ECO:0000256" key="2">
    <source>
        <dbReference type="ARBA" id="ARBA00022728"/>
    </source>
</evidence>
<dbReference type="InterPro" id="IPR000504">
    <property type="entry name" value="RRM_dom"/>
</dbReference>
<feature type="compositionally biased region" description="Basic and acidic residues" evidence="5">
    <location>
        <begin position="205"/>
        <end position="216"/>
    </location>
</feature>
<dbReference type="PANTHER" id="PTHR23147">
    <property type="entry name" value="SERINE/ARGININE RICH SPLICING FACTOR"/>
    <property type="match status" value="1"/>
</dbReference>
<gene>
    <name evidence="7" type="ORF">PIB30_070150</name>
</gene>
<feature type="compositionally biased region" description="Basic and acidic residues" evidence="5">
    <location>
        <begin position="162"/>
        <end position="185"/>
    </location>
</feature>
<dbReference type="Pfam" id="PF00076">
    <property type="entry name" value="RRM_1"/>
    <property type="match status" value="1"/>
</dbReference>
<keyword evidence="3" id="KW-0508">mRNA splicing</keyword>
<dbReference type="SMART" id="SM00360">
    <property type="entry name" value="RRM"/>
    <property type="match status" value="1"/>
</dbReference>
<evidence type="ECO:0000313" key="8">
    <source>
        <dbReference type="Proteomes" id="UP001341840"/>
    </source>
</evidence>
<name>A0ABU6ZM19_9FABA</name>
<keyword evidence="8" id="KW-1185">Reference proteome</keyword>
<comment type="caution">
    <text evidence="7">The sequence shown here is derived from an EMBL/GenBank/DDBJ whole genome shotgun (WGS) entry which is preliminary data.</text>
</comment>
<dbReference type="CDD" id="cd00590">
    <property type="entry name" value="RRM_SF"/>
    <property type="match status" value="1"/>
</dbReference>
<dbReference type="EMBL" id="JASCZI010272644">
    <property type="protein sequence ID" value="MED6223039.1"/>
    <property type="molecule type" value="Genomic_DNA"/>
</dbReference>
<dbReference type="InterPro" id="IPR012677">
    <property type="entry name" value="Nucleotide-bd_a/b_plait_sf"/>
</dbReference>
<feature type="domain" description="RRM" evidence="6">
    <location>
        <begin position="66"/>
        <end position="144"/>
    </location>
</feature>
<evidence type="ECO:0000259" key="6">
    <source>
        <dbReference type="PROSITE" id="PS50102"/>
    </source>
</evidence>
<evidence type="ECO:0000256" key="4">
    <source>
        <dbReference type="PROSITE-ProRule" id="PRU00176"/>
    </source>
</evidence>
<evidence type="ECO:0000256" key="1">
    <source>
        <dbReference type="ARBA" id="ARBA00022664"/>
    </source>
</evidence>
<dbReference type="InterPro" id="IPR050907">
    <property type="entry name" value="SRSF"/>
</dbReference>
<dbReference type="Gene3D" id="3.30.70.330">
    <property type="match status" value="1"/>
</dbReference>
<evidence type="ECO:0000313" key="7">
    <source>
        <dbReference type="EMBL" id="MED6223039.1"/>
    </source>
</evidence>
<protein>
    <recommendedName>
        <fullName evidence="6">RRM domain-containing protein</fullName>
    </recommendedName>
</protein>
<feature type="region of interest" description="Disordered" evidence="5">
    <location>
        <begin position="150"/>
        <end position="216"/>
    </location>
</feature>
<dbReference type="SUPFAM" id="SSF54928">
    <property type="entry name" value="RNA-binding domain, RBD"/>
    <property type="match status" value="1"/>
</dbReference>